<dbReference type="Pfam" id="PF13743">
    <property type="entry name" value="Thioredoxin_5"/>
    <property type="match status" value="1"/>
</dbReference>
<proteinExistence type="predicted"/>
<reference evidence="1 2" key="1">
    <citation type="submission" date="2018-07" db="EMBL/GenBank/DDBJ databases">
        <title>Draft genome sequence of Ancylomarina sp. M1P.</title>
        <authorList>
            <person name="Yadav S."/>
            <person name="Villanueva L."/>
            <person name="Damste J.S.S."/>
        </authorList>
    </citation>
    <scope>NUCLEOTIDE SEQUENCE [LARGE SCALE GENOMIC DNA]</scope>
    <source>
        <strain evidence="1 2">M1P</strain>
    </source>
</reference>
<dbReference type="SUPFAM" id="SSF52833">
    <property type="entry name" value="Thioredoxin-like"/>
    <property type="match status" value="1"/>
</dbReference>
<dbReference type="RefSeq" id="WP_125032219.1">
    <property type="nucleotide sequence ID" value="NZ_JAPXVP010000041.1"/>
</dbReference>
<dbReference type="EMBL" id="QQWG01000046">
    <property type="protein sequence ID" value="RRG18937.1"/>
    <property type="molecule type" value="Genomic_DNA"/>
</dbReference>
<dbReference type="Gene3D" id="1.10.472.60">
    <property type="entry name" value="putative protein disulfide isomerase domain"/>
    <property type="match status" value="1"/>
</dbReference>
<dbReference type="Proteomes" id="UP000285794">
    <property type="component" value="Unassembled WGS sequence"/>
</dbReference>
<evidence type="ECO:0000313" key="1">
    <source>
        <dbReference type="EMBL" id="RRG18937.1"/>
    </source>
</evidence>
<dbReference type="Gene3D" id="3.40.30.10">
    <property type="entry name" value="Glutaredoxin"/>
    <property type="match status" value="1"/>
</dbReference>
<dbReference type="OrthoDB" id="9813770at2"/>
<dbReference type="PANTHER" id="PTHR13887:SF47">
    <property type="entry name" value="CLPXP ADAPTER PROTEIN SPXH"/>
    <property type="match status" value="1"/>
</dbReference>
<accession>A0A425XW80</accession>
<evidence type="ECO:0000313" key="2">
    <source>
        <dbReference type="Proteomes" id="UP000285794"/>
    </source>
</evidence>
<protein>
    <submittedName>
        <fullName evidence="1">DsbA family protein</fullName>
    </submittedName>
</protein>
<gene>
    <name evidence="1" type="ORF">DWB61_17650</name>
</gene>
<dbReference type="InterPro" id="IPR036249">
    <property type="entry name" value="Thioredoxin-like_sf"/>
</dbReference>
<keyword evidence="2" id="KW-1185">Reference proteome</keyword>
<name>A0A425XW80_9BACT</name>
<organism evidence="1 2">
    <name type="scientific">Ancylomarina euxinus</name>
    <dbReference type="NCBI Taxonomy" id="2283627"/>
    <lineage>
        <taxon>Bacteria</taxon>
        <taxon>Pseudomonadati</taxon>
        <taxon>Bacteroidota</taxon>
        <taxon>Bacteroidia</taxon>
        <taxon>Marinilabiliales</taxon>
        <taxon>Marinifilaceae</taxon>
        <taxon>Ancylomarina</taxon>
    </lineage>
</organism>
<dbReference type="AlphaFoldDB" id="A0A425XW80"/>
<sequence>MTEKEKNPLLCNAETGICGMMKEFNKPVIKPASPSVKPIKIVYYTDPICSACWGIEPQLRRLKLEYGHAFDIEYRMGGLLPNWDVMGENLSTPSDVANHWDEMSMYYDMPIDGDLWLEDPLHSSYPPSIAFKAAQLQSEEKAIVFLRKIRELLFLHKKNITKWEYISQSASESGLNIEQLKTDYENKAKKSFQEDLLLAQKMGVRGFPAFTFTNQKGQTDIVYGFRPYSSFEKAITKLAPDVNKKTFKQDWESLFSIYPTLTTSEFAELSSKSKDVANQELEYLFHNNEIKMHQIRNGTLWFK</sequence>
<dbReference type="PANTHER" id="PTHR13887">
    <property type="entry name" value="GLUTATHIONE S-TRANSFERASE KAPPA"/>
    <property type="match status" value="1"/>
</dbReference>
<dbReference type="CDD" id="cd03025">
    <property type="entry name" value="DsbA_FrnE_like"/>
    <property type="match status" value="1"/>
</dbReference>
<comment type="caution">
    <text evidence="1">The sequence shown here is derived from an EMBL/GenBank/DDBJ whole genome shotgun (WGS) entry which is preliminary data.</text>
</comment>